<protein>
    <submittedName>
        <fullName evidence="1">Uncharacterized protein</fullName>
    </submittedName>
</protein>
<dbReference type="Proteomes" id="UP000249725">
    <property type="component" value="Unassembled WGS sequence"/>
</dbReference>
<dbReference type="RefSeq" id="WP_111512883.1">
    <property type="nucleotide sequence ID" value="NZ_QFYR01000001.1"/>
</dbReference>
<gene>
    <name evidence="1" type="ORF">DJ018_00675</name>
</gene>
<accession>A0A328ANE2</accession>
<reference evidence="2" key="1">
    <citation type="submission" date="2018-05" db="EMBL/GenBank/DDBJ databases">
        <authorList>
            <person name="Li X."/>
        </authorList>
    </citation>
    <scope>NUCLEOTIDE SEQUENCE [LARGE SCALE GENOMIC DNA]</scope>
    <source>
        <strain evidence="2">YIM 73061</strain>
    </source>
</reference>
<keyword evidence="2" id="KW-1185">Reference proteome</keyword>
<proteinExistence type="predicted"/>
<sequence length="63" mass="6946">MYQLKVFHEGSTTPTATLAITRASEVLTRIPEVLAQHADCARIDVIYDGQKLFAVDCEGNHLS</sequence>
<name>A0A328ANE2_9CAUL</name>
<dbReference type="AlphaFoldDB" id="A0A328ANE2"/>
<organism evidence="1 2">
    <name type="scientific">Phenylobacterium deserti</name>
    <dbReference type="NCBI Taxonomy" id="1914756"/>
    <lineage>
        <taxon>Bacteria</taxon>
        <taxon>Pseudomonadati</taxon>
        <taxon>Pseudomonadota</taxon>
        <taxon>Alphaproteobacteria</taxon>
        <taxon>Caulobacterales</taxon>
        <taxon>Caulobacteraceae</taxon>
        <taxon>Phenylobacterium</taxon>
    </lineage>
</organism>
<dbReference type="OrthoDB" id="9971398at2"/>
<evidence type="ECO:0000313" key="1">
    <source>
        <dbReference type="EMBL" id="RAK56532.1"/>
    </source>
</evidence>
<comment type="caution">
    <text evidence="1">The sequence shown here is derived from an EMBL/GenBank/DDBJ whole genome shotgun (WGS) entry which is preliminary data.</text>
</comment>
<evidence type="ECO:0000313" key="2">
    <source>
        <dbReference type="Proteomes" id="UP000249725"/>
    </source>
</evidence>
<dbReference type="EMBL" id="QFYR01000001">
    <property type="protein sequence ID" value="RAK56532.1"/>
    <property type="molecule type" value="Genomic_DNA"/>
</dbReference>